<evidence type="ECO:0008006" key="4">
    <source>
        <dbReference type="Google" id="ProtNLM"/>
    </source>
</evidence>
<feature type="region of interest" description="Disordered" evidence="1">
    <location>
        <begin position="49"/>
        <end position="71"/>
    </location>
</feature>
<organism evidence="2 3">
    <name type="scientific">Streptomyces virginiae</name>
    <name type="common">Streptomyces cinnamonensis</name>
    <dbReference type="NCBI Taxonomy" id="1961"/>
    <lineage>
        <taxon>Bacteria</taxon>
        <taxon>Bacillati</taxon>
        <taxon>Actinomycetota</taxon>
        <taxon>Actinomycetes</taxon>
        <taxon>Kitasatosporales</taxon>
        <taxon>Streptomycetaceae</taxon>
        <taxon>Streptomyces</taxon>
    </lineage>
</organism>
<gene>
    <name evidence="2" type="ORF">OG517_21375</name>
</gene>
<evidence type="ECO:0000313" key="2">
    <source>
        <dbReference type="EMBL" id="WUQ13780.1"/>
    </source>
</evidence>
<feature type="compositionally biased region" description="Basic residues" evidence="1">
    <location>
        <begin position="61"/>
        <end position="71"/>
    </location>
</feature>
<dbReference type="EMBL" id="CP108090">
    <property type="protein sequence ID" value="WUQ13780.1"/>
    <property type="molecule type" value="Genomic_DNA"/>
</dbReference>
<evidence type="ECO:0000256" key="1">
    <source>
        <dbReference type="SAM" id="MobiDB-lite"/>
    </source>
</evidence>
<dbReference type="RefSeq" id="WP_266352417.1">
    <property type="nucleotide sequence ID" value="NZ_CP108090.1"/>
</dbReference>
<reference evidence="2" key="1">
    <citation type="submission" date="2022-10" db="EMBL/GenBank/DDBJ databases">
        <title>The complete genomes of actinobacterial strains from the NBC collection.</title>
        <authorList>
            <person name="Joergensen T.S."/>
            <person name="Alvarez Arevalo M."/>
            <person name="Sterndorff E.B."/>
            <person name="Faurdal D."/>
            <person name="Vuksanovic O."/>
            <person name="Mourched A.-S."/>
            <person name="Charusanti P."/>
            <person name="Shaw S."/>
            <person name="Blin K."/>
            <person name="Weber T."/>
        </authorList>
    </citation>
    <scope>NUCLEOTIDE SEQUENCE</scope>
    <source>
        <strain evidence="2">NBC_00248</strain>
    </source>
</reference>
<sequence>MAGYNQGIPGGSVGRAVTLAMPELHPTPVEGCEICGEQAVLRTAAFKRGDHSAVSDANARIRNHQHHRNTR</sequence>
<name>A0ABZ1TD31_STRVG</name>
<proteinExistence type="predicted"/>
<dbReference type="Proteomes" id="UP001432039">
    <property type="component" value="Chromosome"/>
</dbReference>
<evidence type="ECO:0000313" key="3">
    <source>
        <dbReference type="Proteomes" id="UP001432039"/>
    </source>
</evidence>
<protein>
    <recommendedName>
        <fullName evidence="4">Transposase</fullName>
    </recommendedName>
</protein>
<keyword evidence="3" id="KW-1185">Reference proteome</keyword>
<accession>A0ABZ1TD31</accession>